<protein>
    <submittedName>
        <fullName evidence="11">TRAP transporter small permease subunit</fullName>
    </submittedName>
</protein>
<keyword evidence="2" id="KW-0813">Transport</keyword>
<keyword evidence="3" id="KW-1003">Cell membrane</keyword>
<dbReference type="Proteomes" id="UP001317488">
    <property type="component" value="Chromosome"/>
</dbReference>
<keyword evidence="7 9" id="KW-0472">Membrane</keyword>
<comment type="subcellular location">
    <subcellularLocation>
        <location evidence="1">Cell inner membrane</location>
        <topology evidence="1">Multi-pass membrane protein</topology>
    </subcellularLocation>
</comment>
<evidence type="ECO:0000313" key="11">
    <source>
        <dbReference type="EMBL" id="WCM40342.1"/>
    </source>
</evidence>
<feature type="transmembrane region" description="Helical" evidence="9">
    <location>
        <begin position="124"/>
        <end position="144"/>
    </location>
</feature>
<keyword evidence="6 9" id="KW-1133">Transmembrane helix</keyword>
<evidence type="ECO:0000256" key="6">
    <source>
        <dbReference type="ARBA" id="ARBA00022989"/>
    </source>
</evidence>
<name>A0ABY7RRM0_9DEIN</name>
<keyword evidence="12" id="KW-1185">Reference proteome</keyword>
<evidence type="ECO:0000256" key="9">
    <source>
        <dbReference type="SAM" id="Phobius"/>
    </source>
</evidence>
<feature type="transmembrane region" description="Helical" evidence="9">
    <location>
        <begin position="84"/>
        <end position="104"/>
    </location>
</feature>
<evidence type="ECO:0000256" key="1">
    <source>
        <dbReference type="ARBA" id="ARBA00004429"/>
    </source>
</evidence>
<feature type="domain" description="Tripartite ATP-independent periplasmic transporters DctQ component" evidence="10">
    <location>
        <begin position="24"/>
        <end position="150"/>
    </location>
</feature>
<accession>A0ABY7RRM0</accession>
<keyword evidence="5 9" id="KW-0812">Transmembrane</keyword>
<evidence type="ECO:0000256" key="2">
    <source>
        <dbReference type="ARBA" id="ARBA00022448"/>
    </source>
</evidence>
<gene>
    <name evidence="11" type="ORF">GO600_09770</name>
</gene>
<dbReference type="InterPro" id="IPR007387">
    <property type="entry name" value="TRAP_DctQ"/>
</dbReference>
<sequence>MRGWWSSLQGVEDVLAKICLLLSALIVFAGGVGRFVGHPLDWSMDFATFCFAWATFLGADLAFKENRHVAVEILLGRLPEAYQRYVRTLIWGLIVLFLCVLIVYSALAAYQVRFRSFQGIQGFSYSWVMLSVAVGSLLMMLTALRRLREAGRGE</sequence>
<dbReference type="PANTHER" id="PTHR35011:SF2">
    <property type="entry name" value="2,3-DIKETO-L-GULONATE TRAP TRANSPORTER SMALL PERMEASE PROTEIN YIAM"/>
    <property type="match status" value="1"/>
</dbReference>
<dbReference type="RefSeq" id="WP_028494058.1">
    <property type="nucleotide sequence ID" value="NZ_CP046617.1"/>
</dbReference>
<keyword evidence="4" id="KW-0997">Cell inner membrane</keyword>
<evidence type="ECO:0000256" key="7">
    <source>
        <dbReference type="ARBA" id="ARBA00023136"/>
    </source>
</evidence>
<dbReference type="InterPro" id="IPR055348">
    <property type="entry name" value="DctQ"/>
</dbReference>
<evidence type="ECO:0000256" key="8">
    <source>
        <dbReference type="ARBA" id="ARBA00038436"/>
    </source>
</evidence>
<comment type="similarity">
    <text evidence="8">Belongs to the TRAP transporter small permease family.</text>
</comment>
<evidence type="ECO:0000313" key="12">
    <source>
        <dbReference type="Proteomes" id="UP001317488"/>
    </source>
</evidence>
<evidence type="ECO:0000256" key="4">
    <source>
        <dbReference type="ARBA" id="ARBA00022519"/>
    </source>
</evidence>
<proteinExistence type="inferred from homology"/>
<dbReference type="EMBL" id="CP046617">
    <property type="protein sequence ID" value="WCM40342.1"/>
    <property type="molecule type" value="Genomic_DNA"/>
</dbReference>
<dbReference type="PANTHER" id="PTHR35011">
    <property type="entry name" value="2,3-DIKETO-L-GULONATE TRAP TRANSPORTER SMALL PERMEASE PROTEIN YIAM"/>
    <property type="match status" value="1"/>
</dbReference>
<feature type="transmembrane region" description="Helical" evidence="9">
    <location>
        <begin position="14"/>
        <end position="36"/>
    </location>
</feature>
<dbReference type="Pfam" id="PF04290">
    <property type="entry name" value="DctQ"/>
    <property type="match status" value="1"/>
</dbReference>
<evidence type="ECO:0000256" key="3">
    <source>
        <dbReference type="ARBA" id="ARBA00022475"/>
    </source>
</evidence>
<reference evidence="11 12" key="1">
    <citation type="submission" date="2019-12" db="EMBL/GenBank/DDBJ databases">
        <authorList>
            <person name="An T."/>
        </authorList>
    </citation>
    <scope>NUCLEOTIDE SEQUENCE [LARGE SCALE GENOMIC DNA]</scope>
    <source>
        <strain evidence="11 12">JCM 19900</strain>
    </source>
</reference>
<evidence type="ECO:0000256" key="5">
    <source>
        <dbReference type="ARBA" id="ARBA00022692"/>
    </source>
</evidence>
<evidence type="ECO:0000259" key="10">
    <source>
        <dbReference type="Pfam" id="PF04290"/>
    </source>
</evidence>
<organism evidence="11 12">
    <name type="scientific">Thermus antranikianii</name>
    <dbReference type="NCBI Taxonomy" id="88190"/>
    <lineage>
        <taxon>Bacteria</taxon>
        <taxon>Thermotogati</taxon>
        <taxon>Deinococcota</taxon>
        <taxon>Deinococci</taxon>
        <taxon>Thermales</taxon>
        <taxon>Thermaceae</taxon>
        <taxon>Thermus</taxon>
    </lineage>
</organism>